<feature type="compositionally biased region" description="Polar residues" evidence="2">
    <location>
        <begin position="854"/>
        <end position="866"/>
    </location>
</feature>
<feature type="compositionally biased region" description="Basic and acidic residues" evidence="2">
    <location>
        <begin position="467"/>
        <end position="483"/>
    </location>
</feature>
<feature type="compositionally biased region" description="Polar residues" evidence="2">
    <location>
        <begin position="1481"/>
        <end position="1499"/>
    </location>
</feature>
<feature type="coiled-coil region" evidence="1">
    <location>
        <begin position="146"/>
        <end position="173"/>
    </location>
</feature>
<proteinExistence type="predicted"/>
<feature type="compositionally biased region" description="Polar residues" evidence="2">
    <location>
        <begin position="1246"/>
        <end position="1257"/>
    </location>
</feature>
<organism evidence="3 4">
    <name type="scientific">Mizuhopecten yessoensis</name>
    <name type="common">Japanese scallop</name>
    <name type="synonym">Patinopecten yessoensis</name>
    <dbReference type="NCBI Taxonomy" id="6573"/>
    <lineage>
        <taxon>Eukaryota</taxon>
        <taxon>Metazoa</taxon>
        <taxon>Spiralia</taxon>
        <taxon>Lophotrochozoa</taxon>
        <taxon>Mollusca</taxon>
        <taxon>Bivalvia</taxon>
        <taxon>Autobranchia</taxon>
        <taxon>Pteriomorphia</taxon>
        <taxon>Pectinida</taxon>
        <taxon>Pectinoidea</taxon>
        <taxon>Pectinidae</taxon>
        <taxon>Mizuhopecten</taxon>
    </lineage>
</organism>
<feature type="region of interest" description="Disordered" evidence="2">
    <location>
        <begin position="1519"/>
        <end position="1540"/>
    </location>
</feature>
<reference evidence="3 4" key="1">
    <citation type="journal article" date="2017" name="Nat. Ecol. Evol.">
        <title>Scallop genome provides insights into evolution of bilaterian karyotype and development.</title>
        <authorList>
            <person name="Wang S."/>
            <person name="Zhang J."/>
            <person name="Jiao W."/>
            <person name="Li J."/>
            <person name="Xun X."/>
            <person name="Sun Y."/>
            <person name="Guo X."/>
            <person name="Huan P."/>
            <person name="Dong B."/>
            <person name="Zhang L."/>
            <person name="Hu X."/>
            <person name="Sun X."/>
            <person name="Wang J."/>
            <person name="Zhao C."/>
            <person name="Wang Y."/>
            <person name="Wang D."/>
            <person name="Huang X."/>
            <person name="Wang R."/>
            <person name="Lv J."/>
            <person name="Li Y."/>
            <person name="Zhang Z."/>
            <person name="Liu B."/>
            <person name="Lu W."/>
            <person name="Hui Y."/>
            <person name="Liang J."/>
            <person name="Zhou Z."/>
            <person name="Hou R."/>
            <person name="Li X."/>
            <person name="Liu Y."/>
            <person name="Li H."/>
            <person name="Ning X."/>
            <person name="Lin Y."/>
            <person name="Zhao L."/>
            <person name="Xing Q."/>
            <person name="Dou J."/>
            <person name="Li Y."/>
            <person name="Mao J."/>
            <person name="Guo H."/>
            <person name="Dou H."/>
            <person name="Li T."/>
            <person name="Mu C."/>
            <person name="Jiang W."/>
            <person name="Fu Q."/>
            <person name="Fu X."/>
            <person name="Miao Y."/>
            <person name="Liu J."/>
            <person name="Yu Q."/>
            <person name="Li R."/>
            <person name="Liao H."/>
            <person name="Li X."/>
            <person name="Kong Y."/>
            <person name="Jiang Z."/>
            <person name="Chourrout D."/>
            <person name="Li R."/>
            <person name="Bao Z."/>
        </authorList>
    </citation>
    <scope>NUCLEOTIDE SEQUENCE [LARGE SCALE GENOMIC DNA]</scope>
    <source>
        <strain evidence="3 4">PY_sf001</strain>
    </source>
</reference>
<feature type="compositionally biased region" description="Basic residues" evidence="2">
    <location>
        <begin position="235"/>
        <end position="246"/>
    </location>
</feature>
<name>A0A210Q8A3_MIZYE</name>
<feature type="compositionally biased region" description="Basic and acidic residues" evidence="2">
    <location>
        <begin position="1263"/>
        <end position="1274"/>
    </location>
</feature>
<evidence type="ECO:0000313" key="3">
    <source>
        <dbReference type="EMBL" id="OWF44945.1"/>
    </source>
</evidence>
<protein>
    <submittedName>
        <fullName evidence="3">Uncharacterized protein</fullName>
    </submittedName>
</protein>
<evidence type="ECO:0000256" key="2">
    <source>
        <dbReference type="SAM" id="MobiDB-lite"/>
    </source>
</evidence>
<accession>A0A210Q8A3</accession>
<keyword evidence="4" id="KW-1185">Reference proteome</keyword>
<feature type="region of interest" description="Disordered" evidence="2">
    <location>
        <begin position="794"/>
        <end position="866"/>
    </location>
</feature>
<sequence>MATRKPPNEIEPETCFVALPTSERQIVPAVQLEQRQIKMTYLTEAEMPPASIAAATTSSGESPMSADITLDEDISGQSIAMGTSGGQLLMPQGLSPSPDVSQVLEFFEEQDKSSKGEGVKKVPVKPRTPSPSPVRQSVGLDHLDNLVRLMEQLSNLKGENSKLKRKCAYLESTKSILEVKTALEQEIMTQSEYSYTRSKQASYSKHKVSRPRLPSAEDMCFFELEQTASDSYSPKRSKHVTHKRSRSTGSLDIPSEILEQSGEEDNSDKLHSKSYEKTEKSKGLKSSSSKRKSKVSNWVKFKRVISKPRFPEDIGFSLKSIKDLGKGSKELTVPISTMENRSVDSGVGSGLEVESHEVRRSTSSGEPSSPTQGRDLGVEGEGEEEDEDEEFGTEIWMGDPEWLEKHESEIESDVTKEVVVLNTAGEQYLNVAIPRRKSSPSLLDETPDLTDEYLNLRRSSSYKGRSSHGDLSELKVTHTDSPKLGKKKPTWGKRVKSIVHTRKDSIKRKLIGKKGELEHSNEELLESEVCEERYAEQEGPLGRSTPKTSPICIPRHKSSEESDQGARARTFLIQSGSIDMEALLGGVSDEFTKKIEQWEEKKSQQSSVKGEKGREERVPRDSREVSPEGASMSAEPTVVNVEELQQKLTESFSKKLEEWERIKYRKDSASPPLDNKDATKVSSQIHKDDRLGSRKVKADKDRSKLERRRERELQRVEREQQKLERDRIRIEKERLKALEREARIEKMKGRLSQPDLEAKLNSPIYSPLGEYKVTTEFARKLYEWEQRREGASSASLEQQRICELPGDKSKGDSEGEEHRLAKGQKPPPLTLQPCFDSPEEASPGDKSSEASFGDDTSLTVESMTESNLTSLEKANCQLMERLHEKEIEYEGLQEDVKGLAEKLDQVKFQHSKDIGEQHIAPPLGLATQVQQLEAKIDELKDFGENLALSMESAAICKWQSIEGQENVNSRLVQLLEEMKGVLMQASQSEECFYTSDALGNFEKLYGQAMQLQVQLSNLRLSQLERNKEIMTMKRQLLLQEANNLLLQADITRRETELHYYKSQTKRGPSIKRWNTFSIVEGRTDETKDADSVPPYKRYSQILKDSGEPSVMAAVLETPMAVNKKQVVEPLMDQTRQSTASSAQSMFYLDNFPESKSELQQVSDREPIEKEIERVETEDSVQLSEGQARIINVSHSPGGEMPTVKLPTASISLPQPYKPQPVLPQVIRQQAMMLLCRRAPQREDETFTSNLVSRSATKPPQVKNSKEISRHKSGDSDFGLPARLPATSEASSRPSLSDLTSDSMSQSMDDTEDSLYETDVFFSSVSSLKQVKSAPASQCGRGSHRDTDYGTKVHISPAVSPIISKRRTHPASLPRTRQVSYAQRIRPAEELMEESRRYRKGHSVYMSRILRKYATTGHMEKHAELVLKGYDDKENVTEGYVKSIVKKMSRESTPDYESRIHDIVNSSQTKSTFVPSMVQKLSTASEPDQTRSSVPLSDLTNGGGKKVKYLAEAYSSTSSISAAQTQGTLRRSESPLGFSSMPTLQVEQKSSDFAYRERAATTATCQDDPATPVAAATKDSSPQHSIPSHQQFPKLQKVKKLGKVKMGTIGFLCQQTMVDLGITQVSQCESVTHLKLTVARPPGPRSGEGASGTTTEDRRSRTSWIQKKFFKTSKS</sequence>
<feature type="region of interest" description="Disordered" evidence="2">
    <location>
        <begin position="1637"/>
        <end position="1674"/>
    </location>
</feature>
<dbReference type="EMBL" id="NEDP02004648">
    <property type="protein sequence ID" value="OWF44945.1"/>
    <property type="molecule type" value="Genomic_DNA"/>
</dbReference>
<feature type="region of interest" description="Disordered" evidence="2">
    <location>
        <begin position="598"/>
        <end position="641"/>
    </location>
</feature>
<feature type="compositionally biased region" description="Low complexity" evidence="2">
    <location>
        <begin position="1294"/>
        <end position="1307"/>
    </location>
</feature>
<feature type="compositionally biased region" description="Acidic residues" evidence="2">
    <location>
        <begin position="378"/>
        <end position="392"/>
    </location>
</feature>
<feature type="region of interest" description="Disordered" evidence="2">
    <location>
        <begin position="460"/>
        <end position="492"/>
    </location>
</feature>
<dbReference type="Proteomes" id="UP000242188">
    <property type="component" value="Unassembled WGS sequence"/>
</dbReference>
<feature type="region of interest" description="Disordered" evidence="2">
    <location>
        <begin position="1481"/>
        <end position="1500"/>
    </location>
</feature>
<feature type="compositionally biased region" description="Basic and acidic residues" evidence="2">
    <location>
        <begin position="557"/>
        <end position="566"/>
    </location>
</feature>
<keyword evidence="1" id="KW-0175">Coiled coil</keyword>
<evidence type="ECO:0000256" key="1">
    <source>
        <dbReference type="SAM" id="Coils"/>
    </source>
</evidence>
<feature type="region of interest" description="Disordered" evidence="2">
    <location>
        <begin position="327"/>
        <end position="396"/>
    </location>
</feature>
<feature type="region of interest" description="Disordered" evidence="2">
    <location>
        <begin position="663"/>
        <end position="723"/>
    </location>
</feature>
<evidence type="ECO:0000313" key="4">
    <source>
        <dbReference type="Proteomes" id="UP000242188"/>
    </source>
</evidence>
<comment type="caution">
    <text evidence="3">The sequence shown here is derived from an EMBL/GenBank/DDBJ whole genome shotgun (WGS) entry which is preliminary data.</text>
</comment>
<feature type="compositionally biased region" description="Basic and acidic residues" evidence="2">
    <location>
        <begin position="805"/>
        <end position="820"/>
    </location>
</feature>
<feature type="compositionally biased region" description="Basic and acidic residues" evidence="2">
    <location>
        <begin position="598"/>
        <end position="626"/>
    </location>
</feature>
<feature type="region of interest" description="Disordered" evidence="2">
    <location>
        <begin position="1561"/>
        <end position="1590"/>
    </location>
</feature>
<gene>
    <name evidence="3" type="ORF">KP79_PYT01644</name>
</gene>
<dbReference type="OrthoDB" id="6135226at2759"/>
<feature type="region of interest" description="Disordered" evidence="2">
    <location>
        <begin position="531"/>
        <end position="569"/>
    </location>
</feature>
<feature type="region of interest" description="Disordered" evidence="2">
    <location>
        <begin position="109"/>
        <end position="135"/>
    </location>
</feature>
<feature type="compositionally biased region" description="Basic and acidic residues" evidence="2">
    <location>
        <begin position="267"/>
        <end position="282"/>
    </location>
</feature>
<feature type="compositionally biased region" description="Low complexity" evidence="2">
    <location>
        <begin position="1579"/>
        <end position="1590"/>
    </location>
</feature>
<feature type="compositionally biased region" description="Basic and acidic residues" evidence="2">
    <location>
        <begin position="109"/>
        <end position="120"/>
    </location>
</feature>
<feature type="region of interest" description="Disordered" evidence="2">
    <location>
        <begin position="1244"/>
        <end position="1311"/>
    </location>
</feature>
<feature type="coiled-coil region" evidence="1">
    <location>
        <begin position="882"/>
        <end position="909"/>
    </location>
</feature>
<feature type="compositionally biased region" description="Polar residues" evidence="2">
    <location>
        <begin position="361"/>
        <end position="372"/>
    </location>
</feature>
<feature type="region of interest" description="Disordered" evidence="2">
    <location>
        <begin position="232"/>
        <end position="296"/>
    </location>
</feature>